<dbReference type="Gene3D" id="1.10.260.40">
    <property type="entry name" value="lambda repressor-like DNA-binding domains"/>
    <property type="match status" value="1"/>
</dbReference>
<name>A0A9D1F7V2_9FIRM</name>
<evidence type="ECO:0000313" key="2">
    <source>
        <dbReference type="EMBL" id="HIS64112.1"/>
    </source>
</evidence>
<gene>
    <name evidence="2" type="ORF">IAA83_01915</name>
</gene>
<evidence type="ECO:0000313" key="3">
    <source>
        <dbReference type="Proteomes" id="UP000886741"/>
    </source>
</evidence>
<dbReference type="CDD" id="cd00093">
    <property type="entry name" value="HTH_XRE"/>
    <property type="match status" value="1"/>
</dbReference>
<dbReference type="GO" id="GO:0003677">
    <property type="term" value="F:DNA binding"/>
    <property type="evidence" value="ECO:0007669"/>
    <property type="project" value="InterPro"/>
</dbReference>
<sequence length="109" mass="12341">MFYDVYCQLCRSRGLTPSGAASRIGFNRASVTQWKNSGNPPKQELLLKIASFFNVSVDYLLTGREQAEPDRAVELDGLEFALFGEVRDMTEAQKRDVLKFAQFIKEKGE</sequence>
<evidence type="ECO:0000259" key="1">
    <source>
        <dbReference type="PROSITE" id="PS50943"/>
    </source>
</evidence>
<dbReference type="EMBL" id="DVJJ01000036">
    <property type="protein sequence ID" value="HIS64112.1"/>
    <property type="molecule type" value="Genomic_DNA"/>
</dbReference>
<accession>A0A9D1F7V2</accession>
<comment type="caution">
    <text evidence="2">The sequence shown here is derived from an EMBL/GenBank/DDBJ whole genome shotgun (WGS) entry which is preliminary data.</text>
</comment>
<dbReference type="AlphaFoldDB" id="A0A9D1F7V2"/>
<dbReference type="SMART" id="SM00530">
    <property type="entry name" value="HTH_XRE"/>
    <property type="match status" value="1"/>
</dbReference>
<protein>
    <submittedName>
        <fullName evidence="2">Helix-turn-helix transcriptional regulator</fullName>
    </submittedName>
</protein>
<dbReference type="Pfam" id="PF01381">
    <property type="entry name" value="HTH_3"/>
    <property type="match status" value="1"/>
</dbReference>
<reference evidence="2" key="2">
    <citation type="journal article" date="2021" name="PeerJ">
        <title>Extensive microbial diversity within the chicken gut microbiome revealed by metagenomics and culture.</title>
        <authorList>
            <person name="Gilroy R."/>
            <person name="Ravi A."/>
            <person name="Getino M."/>
            <person name="Pursley I."/>
            <person name="Horton D.L."/>
            <person name="Alikhan N.F."/>
            <person name="Baker D."/>
            <person name="Gharbi K."/>
            <person name="Hall N."/>
            <person name="Watson M."/>
            <person name="Adriaenssens E.M."/>
            <person name="Foster-Nyarko E."/>
            <person name="Jarju S."/>
            <person name="Secka A."/>
            <person name="Antonio M."/>
            <person name="Oren A."/>
            <person name="Chaudhuri R.R."/>
            <person name="La Ragione R."/>
            <person name="Hildebrand F."/>
            <person name="Pallen M.J."/>
        </authorList>
    </citation>
    <scope>NUCLEOTIDE SEQUENCE</scope>
    <source>
        <strain evidence="2">ChiBcec16-1751</strain>
    </source>
</reference>
<organism evidence="2 3">
    <name type="scientific">Candidatus Avoscillospira avistercoris</name>
    <dbReference type="NCBI Taxonomy" id="2840707"/>
    <lineage>
        <taxon>Bacteria</taxon>
        <taxon>Bacillati</taxon>
        <taxon>Bacillota</taxon>
        <taxon>Clostridia</taxon>
        <taxon>Eubacteriales</taxon>
        <taxon>Oscillospiraceae</taxon>
        <taxon>Oscillospiraceae incertae sedis</taxon>
        <taxon>Candidatus Avoscillospira</taxon>
    </lineage>
</organism>
<dbReference type="PROSITE" id="PS50943">
    <property type="entry name" value="HTH_CROC1"/>
    <property type="match status" value="1"/>
</dbReference>
<dbReference type="SUPFAM" id="SSF47413">
    <property type="entry name" value="lambda repressor-like DNA-binding domains"/>
    <property type="match status" value="1"/>
</dbReference>
<reference evidence="2" key="1">
    <citation type="submission" date="2020-10" db="EMBL/GenBank/DDBJ databases">
        <authorList>
            <person name="Gilroy R."/>
        </authorList>
    </citation>
    <scope>NUCLEOTIDE SEQUENCE</scope>
    <source>
        <strain evidence="2">ChiBcec16-1751</strain>
    </source>
</reference>
<proteinExistence type="predicted"/>
<dbReference type="InterPro" id="IPR001387">
    <property type="entry name" value="Cro/C1-type_HTH"/>
</dbReference>
<feature type="domain" description="HTH cro/C1-type" evidence="1">
    <location>
        <begin position="8"/>
        <end position="60"/>
    </location>
</feature>
<dbReference type="InterPro" id="IPR010982">
    <property type="entry name" value="Lambda_DNA-bd_dom_sf"/>
</dbReference>
<dbReference type="Proteomes" id="UP000886741">
    <property type="component" value="Unassembled WGS sequence"/>
</dbReference>